<dbReference type="SUPFAM" id="SSF48452">
    <property type="entry name" value="TPR-like"/>
    <property type="match status" value="1"/>
</dbReference>
<evidence type="ECO:0000313" key="3">
    <source>
        <dbReference type="Proteomes" id="UP000295499"/>
    </source>
</evidence>
<protein>
    <recommendedName>
        <fullName evidence="4">Tetratricopeptide repeat protein</fullName>
    </recommendedName>
</protein>
<name>A0A4R6IGG0_9SPHI</name>
<dbReference type="Gene3D" id="1.25.40.10">
    <property type="entry name" value="Tetratricopeptide repeat domain"/>
    <property type="match status" value="1"/>
</dbReference>
<feature type="signal peptide" evidence="1">
    <location>
        <begin position="1"/>
        <end position="19"/>
    </location>
</feature>
<evidence type="ECO:0008006" key="4">
    <source>
        <dbReference type="Google" id="ProtNLM"/>
    </source>
</evidence>
<sequence>MYKLYFSLLLTLIVSGAFAQNSTFAGQDLGGGNSAIAIAVTDVQDGDDFFSEADRNEKKGDLYDALTLFGKAAFEFNSSRKFSKYGQALLRMGNIHMLLAHYVEAEQVILNVALKNYSRIGSLSGQIASYKQLGRIYLADNKLTQSLWFYTQQGILAKQSGNNDAYIESILGIAQVKIKKREYALAHKDLNRAELLAKAKKTNQFSAQIKDARVQIADKQNTKAK</sequence>
<comment type="caution">
    <text evidence="2">The sequence shown here is derived from an EMBL/GenBank/DDBJ whole genome shotgun (WGS) entry which is preliminary data.</text>
</comment>
<gene>
    <name evidence="2" type="ORF">CLV32_2548</name>
</gene>
<dbReference type="InterPro" id="IPR011990">
    <property type="entry name" value="TPR-like_helical_dom_sf"/>
</dbReference>
<evidence type="ECO:0000313" key="2">
    <source>
        <dbReference type="EMBL" id="TDO21443.1"/>
    </source>
</evidence>
<keyword evidence="1" id="KW-0732">Signal</keyword>
<dbReference type="EMBL" id="SNWM01000003">
    <property type="protein sequence ID" value="TDO21443.1"/>
    <property type="molecule type" value="Genomic_DNA"/>
</dbReference>
<reference evidence="2 3" key="1">
    <citation type="submission" date="2019-03" db="EMBL/GenBank/DDBJ databases">
        <title>Genomic Encyclopedia of Archaeal and Bacterial Type Strains, Phase II (KMG-II): from individual species to whole genera.</title>
        <authorList>
            <person name="Goeker M."/>
        </authorList>
    </citation>
    <scope>NUCLEOTIDE SEQUENCE [LARGE SCALE GENOMIC DNA]</scope>
    <source>
        <strain evidence="2 3">DSM 19034</strain>
    </source>
</reference>
<dbReference type="Proteomes" id="UP000295499">
    <property type="component" value="Unassembled WGS sequence"/>
</dbReference>
<dbReference type="AlphaFoldDB" id="A0A4R6IGG0"/>
<accession>A0A4R6IGG0</accession>
<feature type="chain" id="PRO_5020316825" description="Tetratricopeptide repeat protein" evidence="1">
    <location>
        <begin position="20"/>
        <end position="225"/>
    </location>
</feature>
<dbReference type="OrthoDB" id="754538at2"/>
<evidence type="ECO:0000256" key="1">
    <source>
        <dbReference type="SAM" id="SignalP"/>
    </source>
</evidence>
<dbReference type="RefSeq" id="WP_133555950.1">
    <property type="nucleotide sequence ID" value="NZ_SNWM01000003.1"/>
</dbReference>
<proteinExistence type="predicted"/>
<keyword evidence="3" id="KW-1185">Reference proteome</keyword>
<organism evidence="2 3">
    <name type="scientific">Pedobacter duraquae</name>
    <dbReference type="NCBI Taxonomy" id="425511"/>
    <lineage>
        <taxon>Bacteria</taxon>
        <taxon>Pseudomonadati</taxon>
        <taxon>Bacteroidota</taxon>
        <taxon>Sphingobacteriia</taxon>
        <taxon>Sphingobacteriales</taxon>
        <taxon>Sphingobacteriaceae</taxon>
        <taxon>Pedobacter</taxon>
    </lineage>
</organism>